<proteinExistence type="predicted"/>
<protein>
    <submittedName>
        <fullName evidence="3">Alpha/beta hydrolase</fullName>
    </submittedName>
</protein>
<dbReference type="PANTHER" id="PTHR48081">
    <property type="entry name" value="AB HYDROLASE SUPERFAMILY PROTEIN C4A8.06C"/>
    <property type="match status" value="1"/>
</dbReference>
<keyword evidence="1 3" id="KW-0378">Hydrolase</keyword>
<dbReference type="InterPro" id="IPR049492">
    <property type="entry name" value="BD-FAE-like_dom"/>
</dbReference>
<dbReference type="EMBL" id="JAMFMA010000004">
    <property type="protein sequence ID" value="MCL6275500.1"/>
    <property type="molecule type" value="Genomic_DNA"/>
</dbReference>
<evidence type="ECO:0000259" key="2">
    <source>
        <dbReference type="Pfam" id="PF20434"/>
    </source>
</evidence>
<name>A0ABT0PVW3_9FLAO</name>
<evidence type="ECO:0000256" key="1">
    <source>
        <dbReference type="ARBA" id="ARBA00022801"/>
    </source>
</evidence>
<accession>A0ABT0PVW3</accession>
<feature type="domain" description="BD-FAE-like" evidence="2">
    <location>
        <begin position="48"/>
        <end position="250"/>
    </location>
</feature>
<dbReference type="SUPFAM" id="SSF53474">
    <property type="entry name" value="alpha/beta-Hydrolases"/>
    <property type="match status" value="1"/>
</dbReference>
<evidence type="ECO:0000313" key="3">
    <source>
        <dbReference type="EMBL" id="MCL6275500.1"/>
    </source>
</evidence>
<sequence>MNFNAVAQDAVIPLWPNSVPNQKVSDEQEIDRMENIRWVRNVQNPVIEVYLPSKAINTKRAVLLFPGGGYQGLAYNWEGVDFAKTFNAKGVAGIVVKYRLPISKSISEKQYEVPLQDAQRAIRIVRSKAKEWEIDPEKIGIMGFSAGGHLASSLGVHYDVEVYPYQDEADKFSARPNSMALIYPVISMQSATTHGGSRESLLGKNPSEELISRFSSEKQVNMSTPPTFLLHAMDNEAVPVENSTLFFEALRKNKIPTTSHIYPTGGHGFALALDHPLLKNWVVMYLDWLNTF</sequence>
<comment type="caution">
    <text evidence="3">The sequence shown here is derived from an EMBL/GenBank/DDBJ whole genome shotgun (WGS) entry which is preliminary data.</text>
</comment>
<dbReference type="InterPro" id="IPR029058">
    <property type="entry name" value="AB_hydrolase_fold"/>
</dbReference>
<keyword evidence="4" id="KW-1185">Reference proteome</keyword>
<gene>
    <name evidence="3" type="ORF">M3P19_15910</name>
</gene>
<dbReference type="InterPro" id="IPR050300">
    <property type="entry name" value="GDXG_lipolytic_enzyme"/>
</dbReference>
<dbReference type="Proteomes" id="UP001203607">
    <property type="component" value="Unassembled WGS sequence"/>
</dbReference>
<evidence type="ECO:0000313" key="4">
    <source>
        <dbReference type="Proteomes" id="UP001203607"/>
    </source>
</evidence>
<dbReference type="RefSeq" id="WP_249658683.1">
    <property type="nucleotide sequence ID" value="NZ_JAMFMA010000004.1"/>
</dbReference>
<dbReference type="PANTHER" id="PTHR48081:SF6">
    <property type="entry name" value="PEPTIDASE S9 PROLYL OLIGOPEPTIDASE CATALYTIC DOMAIN-CONTAINING PROTEIN"/>
    <property type="match status" value="1"/>
</dbReference>
<dbReference type="Pfam" id="PF20434">
    <property type="entry name" value="BD-FAE"/>
    <property type="match status" value="1"/>
</dbReference>
<dbReference type="GO" id="GO:0016787">
    <property type="term" value="F:hydrolase activity"/>
    <property type="evidence" value="ECO:0007669"/>
    <property type="project" value="UniProtKB-KW"/>
</dbReference>
<dbReference type="Gene3D" id="3.40.50.1820">
    <property type="entry name" value="alpha/beta hydrolase"/>
    <property type="match status" value="1"/>
</dbReference>
<organism evidence="3 4">
    <name type="scientific">Flagellimonas spongiicola</name>
    <dbReference type="NCBI Taxonomy" id="2942208"/>
    <lineage>
        <taxon>Bacteria</taxon>
        <taxon>Pseudomonadati</taxon>
        <taxon>Bacteroidota</taxon>
        <taxon>Flavobacteriia</taxon>
        <taxon>Flavobacteriales</taxon>
        <taxon>Flavobacteriaceae</taxon>
        <taxon>Flagellimonas</taxon>
    </lineage>
</organism>
<reference evidence="3 4" key="1">
    <citation type="submission" date="2022-05" db="EMBL/GenBank/DDBJ databases">
        <authorList>
            <person name="Park J.-S."/>
        </authorList>
    </citation>
    <scope>NUCLEOTIDE SEQUENCE [LARGE SCALE GENOMIC DNA]</scope>
    <source>
        <strain evidence="3 4">2012CJ35-5</strain>
    </source>
</reference>